<protein>
    <submittedName>
        <fullName evidence="2">PIG-L family deacetylase</fullName>
    </submittedName>
</protein>
<keyword evidence="3" id="KW-1185">Reference proteome</keyword>
<dbReference type="InterPro" id="IPR024078">
    <property type="entry name" value="LmbE-like_dom_sf"/>
</dbReference>
<keyword evidence="1" id="KW-0862">Zinc</keyword>
<gene>
    <name evidence="2" type="ORF">GCM10022252_55750</name>
</gene>
<dbReference type="RefSeq" id="WP_344921039.1">
    <property type="nucleotide sequence ID" value="NZ_BAABAQ010000011.1"/>
</dbReference>
<reference evidence="3" key="1">
    <citation type="journal article" date="2019" name="Int. J. Syst. Evol. Microbiol.">
        <title>The Global Catalogue of Microorganisms (GCM) 10K type strain sequencing project: providing services to taxonomists for standard genome sequencing and annotation.</title>
        <authorList>
            <consortium name="The Broad Institute Genomics Platform"/>
            <consortium name="The Broad Institute Genome Sequencing Center for Infectious Disease"/>
            <person name="Wu L."/>
            <person name="Ma J."/>
        </authorList>
    </citation>
    <scope>NUCLEOTIDE SEQUENCE [LARGE SCALE GENOMIC DNA]</scope>
    <source>
        <strain evidence="3">JCM 17388</strain>
    </source>
</reference>
<name>A0ABP8B9E9_9ACTN</name>
<evidence type="ECO:0000313" key="3">
    <source>
        <dbReference type="Proteomes" id="UP001501251"/>
    </source>
</evidence>
<dbReference type="Pfam" id="PF02585">
    <property type="entry name" value="PIG-L"/>
    <property type="match status" value="1"/>
</dbReference>
<dbReference type="SUPFAM" id="SSF102588">
    <property type="entry name" value="LmbE-like"/>
    <property type="match status" value="1"/>
</dbReference>
<comment type="caution">
    <text evidence="2">The sequence shown here is derived from an EMBL/GenBank/DDBJ whole genome shotgun (WGS) entry which is preliminary data.</text>
</comment>
<dbReference type="PANTHER" id="PTHR12993">
    <property type="entry name" value="N-ACETYLGLUCOSAMINYL-PHOSPHATIDYLINOSITOL DE-N-ACETYLASE-RELATED"/>
    <property type="match status" value="1"/>
</dbReference>
<dbReference type="PANTHER" id="PTHR12993:SF11">
    <property type="entry name" value="N-ACETYLGLUCOSAMINYL-PHOSPHATIDYLINOSITOL DE-N-ACETYLASE"/>
    <property type="match status" value="1"/>
</dbReference>
<evidence type="ECO:0000313" key="2">
    <source>
        <dbReference type="EMBL" id="GAA4201289.1"/>
    </source>
</evidence>
<organism evidence="2 3">
    <name type="scientific">Streptosporangium oxazolinicum</name>
    <dbReference type="NCBI Taxonomy" id="909287"/>
    <lineage>
        <taxon>Bacteria</taxon>
        <taxon>Bacillati</taxon>
        <taxon>Actinomycetota</taxon>
        <taxon>Actinomycetes</taxon>
        <taxon>Streptosporangiales</taxon>
        <taxon>Streptosporangiaceae</taxon>
        <taxon>Streptosporangium</taxon>
    </lineage>
</organism>
<proteinExistence type="predicted"/>
<evidence type="ECO:0000256" key="1">
    <source>
        <dbReference type="ARBA" id="ARBA00022833"/>
    </source>
</evidence>
<dbReference type="EMBL" id="BAABAQ010000011">
    <property type="protein sequence ID" value="GAA4201289.1"/>
    <property type="molecule type" value="Genomic_DNA"/>
</dbReference>
<accession>A0ABP8B9E9</accession>
<sequence>MTINWADQRALIIAPHPDDEVIGCGGLISRISEAGGEVHVMYVTIGADVQQAAAGFSTEVENREEIEKVAAHLGITSWHVALPKAAQLTLDQVPRLELSRVIEDTTPISLTTLKPTLIAFPHPTSYNQDHQAVAEAAITALRPSDRRRRHHPPVVLAYEQAADQWRMTPTAPPNFYVTLEPRHVNAKITAMDLYASQRREYPHTRSDETLRGLATLRGMQCGAEAAEAYECMRLMA</sequence>
<dbReference type="Gene3D" id="3.40.50.10320">
    <property type="entry name" value="LmbE-like"/>
    <property type="match status" value="1"/>
</dbReference>
<dbReference type="Proteomes" id="UP001501251">
    <property type="component" value="Unassembled WGS sequence"/>
</dbReference>
<dbReference type="InterPro" id="IPR003737">
    <property type="entry name" value="GlcNAc_PI_deacetylase-related"/>
</dbReference>